<dbReference type="Pfam" id="PF00564">
    <property type="entry name" value="PB1"/>
    <property type="match status" value="1"/>
</dbReference>
<reference evidence="2 4" key="1">
    <citation type="journal article" date="2011" name="Nature">
        <title>The Medicago genome provides insight into the evolution of rhizobial symbioses.</title>
        <authorList>
            <person name="Young N.D."/>
            <person name="Debelle F."/>
            <person name="Oldroyd G.E."/>
            <person name="Geurts R."/>
            <person name="Cannon S.B."/>
            <person name="Udvardi M.K."/>
            <person name="Benedito V.A."/>
            <person name="Mayer K.F."/>
            <person name="Gouzy J."/>
            <person name="Schoof H."/>
            <person name="Van de Peer Y."/>
            <person name="Proost S."/>
            <person name="Cook D.R."/>
            <person name="Meyers B.C."/>
            <person name="Spannagl M."/>
            <person name="Cheung F."/>
            <person name="De Mita S."/>
            <person name="Krishnakumar V."/>
            <person name="Gundlach H."/>
            <person name="Zhou S."/>
            <person name="Mudge J."/>
            <person name="Bharti A.K."/>
            <person name="Murray J.D."/>
            <person name="Naoumkina M.A."/>
            <person name="Rosen B."/>
            <person name="Silverstein K.A."/>
            <person name="Tang H."/>
            <person name="Rombauts S."/>
            <person name="Zhao P.X."/>
            <person name="Zhou P."/>
            <person name="Barbe V."/>
            <person name="Bardou P."/>
            <person name="Bechner M."/>
            <person name="Bellec A."/>
            <person name="Berger A."/>
            <person name="Berges H."/>
            <person name="Bidwell S."/>
            <person name="Bisseling T."/>
            <person name="Choisne N."/>
            <person name="Couloux A."/>
            <person name="Denny R."/>
            <person name="Deshpande S."/>
            <person name="Dai X."/>
            <person name="Doyle J.J."/>
            <person name="Dudez A.M."/>
            <person name="Farmer A.D."/>
            <person name="Fouteau S."/>
            <person name="Franken C."/>
            <person name="Gibelin C."/>
            <person name="Gish J."/>
            <person name="Goldstein S."/>
            <person name="Gonzalez A.J."/>
            <person name="Green P.J."/>
            <person name="Hallab A."/>
            <person name="Hartog M."/>
            <person name="Hua A."/>
            <person name="Humphray S.J."/>
            <person name="Jeong D.H."/>
            <person name="Jing Y."/>
            <person name="Jocker A."/>
            <person name="Kenton S.M."/>
            <person name="Kim D.J."/>
            <person name="Klee K."/>
            <person name="Lai H."/>
            <person name="Lang C."/>
            <person name="Lin S."/>
            <person name="Macmil S.L."/>
            <person name="Magdelenat G."/>
            <person name="Matthews L."/>
            <person name="McCorrison J."/>
            <person name="Monaghan E.L."/>
            <person name="Mun J.H."/>
            <person name="Najar F.Z."/>
            <person name="Nicholson C."/>
            <person name="Noirot C."/>
            <person name="O'Bleness M."/>
            <person name="Paule C.R."/>
            <person name="Poulain J."/>
            <person name="Prion F."/>
            <person name="Qin B."/>
            <person name="Qu C."/>
            <person name="Retzel E.F."/>
            <person name="Riddle C."/>
            <person name="Sallet E."/>
            <person name="Samain S."/>
            <person name="Samson N."/>
            <person name="Sanders I."/>
            <person name="Saurat O."/>
            <person name="Scarpelli C."/>
            <person name="Schiex T."/>
            <person name="Segurens B."/>
            <person name="Severin A.J."/>
            <person name="Sherrier D.J."/>
            <person name="Shi R."/>
            <person name="Sims S."/>
            <person name="Singer S.R."/>
            <person name="Sinharoy S."/>
            <person name="Sterck L."/>
            <person name="Viollet A."/>
            <person name="Wang B.B."/>
            <person name="Wang K."/>
            <person name="Wang M."/>
            <person name="Wang X."/>
            <person name="Warfsmann J."/>
            <person name="Weissenbach J."/>
            <person name="White D.D."/>
            <person name="White J.D."/>
            <person name="Wiley G.B."/>
            <person name="Wincker P."/>
            <person name="Xing Y."/>
            <person name="Yang L."/>
            <person name="Yao Z."/>
            <person name="Ying F."/>
            <person name="Zhai J."/>
            <person name="Zhou L."/>
            <person name="Zuber A."/>
            <person name="Denarie J."/>
            <person name="Dixon R.A."/>
            <person name="May G.D."/>
            <person name="Schwartz D.C."/>
            <person name="Rogers J."/>
            <person name="Quetier F."/>
            <person name="Town C.D."/>
            <person name="Roe B.A."/>
        </authorList>
    </citation>
    <scope>NUCLEOTIDE SEQUENCE [LARGE SCALE GENOMIC DNA]</scope>
    <source>
        <strain evidence="2">A17</strain>
        <strain evidence="3 4">cv. Jemalong A17</strain>
    </source>
</reference>
<protein>
    <submittedName>
        <fullName evidence="2">PB1 domain protein</fullName>
    </submittedName>
</protein>
<dbReference type="Proteomes" id="UP000002051">
    <property type="component" value="Chromosome 5"/>
</dbReference>
<accession>G7K605</accession>
<dbReference type="HOGENOM" id="CLU_1799346_0_0_1"/>
<dbReference type="PANTHER" id="PTHR31066">
    <property type="entry name" value="OS05G0427100 PROTEIN-RELATED"/>
    <property type="match status" value="1"/>
</dbReference>
<dbReference type="PANTHER" id="PTHR31066:SF85">
    <property type="entry name" value="OS02G0809100 PROTEIN"/>
    <property type="match status" value="1"/>
</dbReference>
<organism evidence="2 4">
    <name type="scientific">Medicago truncatula</name>
    <name type="common">Barrel medic</name>
    <name type="synonym">Medicago tribuloides</name>
    <dbReference type="NCBI Taxonomy" id="3880"/>
    <lineage>
        <taxon>Eukaryota</taxon>
        <taxon>Viridiplantae</taxon>
        <taxon>Streptophyta</taxon>
        <taxon>Embryophyta</taxon>
        <taxon>Tracheophyta</taxon>
        <taxon>Spermatophyta</taxon>
        <taxon>Magnoliopsida</taxon>
        <taxon>eudicotyledons</taxon>
        <taxon>Gunneridae</taxon>
        <taxon>Pentapetalae</taxon>
        <taxon>rosids</taxon>
        <taxon>fabids</taxon>
        <taxon>Fabales</taxon>
        <taxon>Fabaceae</taxon>
        <taxon>Papilionoideae</taxon>
        <taxon>50 kb inversion clade</taxon>
        <taxon>NPAAA clade</taxon>
        <taxon>Hologalegina</taxon>
        <taxon>IRL clade</taxon>
        <taxon>Trifolieae</taxon>
        <taxon>Medicago</taxon>
    </lineage>
</organism>
<gene>
    <name evidence="2" type="ordered locus">MTR_5g067200</name>
</gene>
<name>G7K605_MEDTR</name>
<dbReference type="SUPFAM" id="SSF54277">
    <property type="entry name" value="CAD &amp; PB1 domains"/>
    <property type="match status" value="1"/>
</dbReference>
<feature type="domain" description="PB1" evidence="1">
    <location>
        <begin position="6"/>
        <end position="94"/>
    </location>
</feature>
<evidence type="ECO:0000313" key="2">
    <source>
        <dbReference type="EMBL" id="AES98335.1"/>
    </source>
</evidence>
<dbReference type="InterPro" id="IPR053198">
    <property type="entry name" value="Gynoecium_Dev_Regulator"/>
</dbReference>
<dbReference type="SMART" id="SM00666">
    <property type="entry name" value="PB1"/>
    <property type="match status" value="1"/>
</dbReference>
<evidence type="ECO:0000313" key="3">
    <source>
        <dbReference type="EnsemblPlants" id="AES98335"/>
    </source>
</evidence>
<dbReference type="EnsemblPlants" id="AES98335">
    <property type="protein sequence ID" value="AES98335"/>
    <property type="gene ID" value="MTR_5g067200"/>
</dbReference>
<dbReference type="STRING" id="3880.G7K605"/>
<proteinExistence type="predicted"/>
<evidence type="ECO:0000313" key="4">
    <source>
        <dbReference type="Proteomes" id="UP000002051"/>
    </source>
</evidence>
<keyword evidence="4" id="KW-1185">Reference proteome</keyword>
<dbReference type="InterPro" id="IPR000270">
    <property type="entry name" value="PB1_dom"/>
</dbReference>
<dbReference type="Gene3D" id="3.10.20.90">
    <property type="entry name" value="Phosphatidylinositol 3-kinase Catalytic Subunit, Chain A, domain 1"/>
    <property type="match status" value="1"/>
</dbReference>
<dbReference type="EMBL" id="CM001221">
    <property type="protein sequence ID" value="AES98335.1"/>
    <property type="molecule type" value="Genomic_DNA"/>
</dbReference>
<dbReference type="AlphaFoldDB" id="G7K605"/>
<sequence length="144" mass="16709">MDHPPCNGFKVPLIGGDNIIVPVDRDIKFSNLVTKLSTMMYSKFCFKYQLPGQDLDTLIPVLNQEDLDDMMFKYDYMYSISPNPAKLRLFLLPVPTPSAEDLPPPPRRPHQKVTFTKDEMKEFQELNIVNDGFEKILKYVMKCF</sequence>
<reference evidence="2 4" key="2">
    <citation type="journal article" date="2014" name="BMC Genomics">
        <title>An improved genome release (version Mt4.0) for the model legume Medicago truncatula.</title>
        <authorList>
            <person name="Tang H."/>
            <person name="Krishnakumar V."/>
            <person name="Bidwell S."/>
            <person name="Rosen B."/>
            <person name="Chan A."/>
            <person name="Zhou S."/>
            <person name="Gentzbittel L."/>
            <person name="Childs K.L."/>
            <person name="Yandell M."/>
            <person name="Gundlach H."/>
            <person name="Mayer K.F."/>
            <person name="Schwartz D.C."/>
            <person name="Town C.D."/>
        </authorList>
    </citation>
    <scope>GENOME REANNOTATION</scope>
    <source>
        <strain evidence="3 4">cv. Jemalong A17</strain>
    </source>
</reference>
<dbReference type="PaxDb" id="3880-AES98335"/>
<evidence type="ECO:0000259" key="1">
    <source>
        <dbReference type="SMART" id="SM00666"/>
    </source>
</evidence>
<reference evidence="3" key="3">
    <citation type="submission" date="2015-04" db="UniProtKB">
        <authorList>
            <consortium name="EnsemblPlants"/>
        </authorList>
    </citation>
    <scope>IDENTIFICATION</scope>
    <source>
        <strain evidence="3">cv. Jemalong A17</strain>
    </source>
</reference>